<protein>
    <submittedName>
        <fullName evidence="8">RagB/SusD family nutrient uptake outer membrane protein</fullName>
    </submittedName>
</protein>
<evidence type="ECO:0000313" key="9">
    <source>
        <dbReference type="Proteomes" id="UP000236893"/>
    </source>
</evidence>
<keyword evidence="4" id="KW-0472">Membrane</keyword>
<evidence type="ECO:0000313" key="8">
    <source>
        <dbReference type="EMBL" id="POY37900.1"/>
    </source>
</evidence>
<dbReference type="InterPro" id="IPR011990">
    <property type="entry name" value="TPR-like_helical_dom_sf"/>
</dbReference>
<dbReference type="GO" id="GO:0009279">
    <property type="term" value="C:cell outer membrane"/>
    <property type="evidence" value="ECO:0007669"/>
    <property type="project" value="UniProtKB-SubCell"/>
</dbReference>
<dbReference type="Pfam" id="PF07980">
    <property type="entry name" value="SusD_RagB"/>
    <property type="match status" value="1"/>
</dbReference>
<dbReference type="InterPro" id="IPR033985">
    <property type="entry name" value="SusD-like_N"/>
</dbReference>
<evidence type="ECO:0000256" key="5">
    <source>
        <dbReference type="ARBA" id="ARBA00023237"/>
    </source>
</evidence>
<name>A0A2S5A5M9_9SPHI</name>
<keyword evidence="9" id="KW-1185">Reference proteome</keyword>
<comment type="similarity">
    <text evidence="2">Belongs to the SusD family.</text>
</comment>
<dbReference type="OrthoDB" id="618454at2"/>
<evidence type="ECO:0000256" key="3">
    <source>
        <dbReference type="ARBA" id="ARBA00022729"/>
    </source>
</evidence>
<evidence type="ECO:0000256" key="4">
    <source>
        <dbReference type="ARBA" id="ARBA00023136"/>
    </source>
</evidence>
<dbReference type="EMBL" id="PQVF01000003">
    <property type="protein sequence ID" value="POY37900.1"/>
    <property type="molecule type" value="Genomic_DNA"/>
</dbReference>
<sequence length="495" mass="54813">MYFTTNSFISTKNLLAIFITAGLVFQSCSSDFLDVPPQAKEEAEAFFVTQDDATKAVNSIYANLRVWNQVAFAAIAIESVPADEAEKGSSPGDATFFNNFDNFTYTASEGQIQDFWTGQYQSINLCNQVIENIPPINMDANLKARYIAEAKFVRAYNYFRLVRAFGDVPLRLSLPKSNVDFNIPRTPKEQVWAAIEQDLTDAASVLPPNYPATDVGRVTKGAALALHAKVAMYQKKWNDVLNYTNQVMGLGYSLFPNFEALFRIANENSTESVFEIQCQSLPGIQGASNSQYSQVQGVRAQSGGGWGFNVPTEALVDAFEADDPRKDATIIFRGETTPEGDAVAPTGDNPRYNQKSYVPFTVPFKQNEGEDQNIRVIRYAEVLLMNAEAANELGNSPQALTSLNAVRERARGGNAAILPDVTTTNQDQLRNAIYHERQVELAMEFDRFFDVIRQGRGFAVFSTKGFKEGKNELMPIPQNEIDKSAGALTQNIGYN</sequence>
<accession>A0A2S5A5M9</accession>
<evidence type="ECO:0000259" key="6">
    <source>
        <dbReference type="Pfam" id="PF07980"/>
    </source>
</evidence>
<dbReference type="Gene3D" id="1.25.40.390">
    <property type="match status" value="1"/>
</dbReference>
<reference evidence="8 9" key="1">
    <citation type="submission" date="2018-01" db="EMBL/GenBank/DDBJ databases">
        <authorList>
            <person name="Gaut B.S."/>
            <person name="Morton B.R."/>
            <person name="Clegg M.T."/>
            <person name="Duvall M.R."/>
        </authorList>
    </citation>
    <scope>NUCLEOTIDE SEQUENCE [LARGE SCALE GENOMIC DNA]</scope>
    <source>
        <strain evidence="8 9">HR-AV</strain>
    </source>
</reference>
<comment type="caution">
    <text evidence="8">The sequence shown here is derived from an EMBL/GenBank/DDBJ whole genome shotgun (WGS) entry which is preliminary data.</text>
</comment>
<gene>
    <name evidence="8" type="ORF">C3K47_05065</name>
</gene>
<dbReference type="AlphaFoldDB" id="A0A2S5A5M9"/>
<keyword evidence="5" id="KW-0998">Cell outer membrane</keyword>
<dbReference type="Pfam" id="PF14322">
    <property type="entry name" value="SusD-like_3"/>
    <property type="match status" value="1"/>
</dbReference>
<evidence type="ECO:0000256" key="1">
    <source>
        <dbReference type="ARBA" id="ARBA00004442"/>
    </source>
</evidence>
<feature type="domain" description="RagB/SusD" evidence="6">
    <location>
        <begin position="270"/>
        <end position="494"/>
    </location>
</feature>
<dbReference type="SUPFAM" id="SSF48452">
    <property type="entry name" value="TPR-like"/>
    <property type="match status" value="1"/>
</dbReference>
<evidence type="ECO:0000256" key="2">
    <source>
        <dbReference type="ARBA" id="ARBA00006275"/>
    </source>
</evidence>
<keyword evidence="3" id="KW-0732">Signal</keyword>
<proteinExistence type="inferred from homology"/>
<organism evidence="8 9">
    <name type="scientific">Solitalea longa</name>
    <dbReference type="NCBI Taxonomy" id="2079460"/>
    <lineage>
        <taxon>Bacteria</taxon>
        <taxon>Pseudomonadati</taxon>
        <taxon>Bacteroidota</taxon>
        <taxon>Sphingobacteriia</taxon>
        <taxon>Sphingobacteriales</taxon>
        <taxon>Sphingobacteriaceae</taxon>
        <taxon>Solitalea</taxon>
    </lineage>
</organism>
<dbReference type="CDD" id="cd08977">
    <property type="entry name" value="SusD"/>
    <property type="match status" value="1"/>
</dbReference>
<feature type="domain" description="SusD-like N-terminal" evidence="7">
    <location>
        <begin position="31"/>
        <end position="230"/>
    </location>
</feature>
<dbReference type="RefSeq" id="WP_103788031.1">
    <property type="nucleotide sequence ID" value="NZ_PQVF01000003.1"/>
</dbReference>
<dbReference type="Proteomes" id="UP000236893">
    <property type="component" value="Unassembled WGS sequence"/>
</dbReference>
<comment type="subcellular location">
    <subcellularLocation>
        <location evidence="1">Cell outer membrane</location>
    </subcellularLocation>
</comment>
<dbReference type="InterPro" id="IPR012944">
    <property type="entry name" value="SusD_RagB_dom"/>
</dbReference>
<evidence type="ECO:0000259" key="7">
    <source>
        <dbReference type="Pfam" id="PF14322"/>
    </source>
</evidence>